<organism evidence="3 4">
    <name type="scientific">Thermomonas beijingensis</name>
    <dbReference type="NCBI Taxonomy" id="2872701"/>
    <lineage>
        <taxon>Bacteria</taxon>
        <taxon>Pseudomonadati</taxon>
        <taxon>Pseudomonadota</taxon>
        <taxon>Gammaproteobacteria</taxon>
        <taxon>Lysobacterales</taxon>
        <taxon>Lysobacteraceae</taxon>
        <taxon>Thermomonas</taxon>
    </lineage>
</organism>
<proteinExistence type="predicted"/>
<dbReference type="PANTHER" id="PTHR34351">
    <property type="entry name" value="SLR1927 PROTEIN-RELATED"/>
    <property type="match status" value="1"/>
</dbReference>
<evidence type="ECO:0000256" key="1">
    <source>
        <dbReference type="SAM" id="MobiDB-lite"/>
    </source>
</evidence>
<keyword evidence="2" id="KW-0812">Transmembrane</keyword>
<reference evidence="3" key="1">
    <citation type="submission" date="2021-09" db="EMBL/GenBank/DDBJ databases">
        <authorList>
            <person name="Wu T."/>
            <person name="Guo S.Z."/>
        </authorList>
    </citation>
    <scope>NUCLEOTIDE SEQUENCE</scope>
    <source>
        <strain evidence="3">RSS-23</strain>
    </source>
</reference>
<dbReference type="RefSeq" id="WP_223627993.1">
    <property type="nucleotide sequence ID" value="NZ_JAIQDJ010000002.1"/>
</dbReference>
<feature type="transmembrane region" description="Helical" evidence="2">
    <location>
        <begin position="59"/>
        <end position="80"/>
    </location>
</feature>
<dbReference type="PANTHER" id="PTHR34351:SF1">
    <property type="entry name" value="SLR1927 PROTEIN"/>
    <property type="match status" value="1"/>
</dbReference>
<evidence type="ECO:0000256" key="2">
    <source>
        <dbReference type="SAM" id="Phobius"/>
    </source>
</evidence>
<keyword evidence="4" id="KW-1185">Reference proteome</keyword>
<protein>
    <submittedName>
        <fullName evidence="3">DUF58 domain-containing protein</fullName>
    </submittedName>
</protein>
<dbReference type="EMBL" id="JAIQDJ010000002">
    <property type="protein sequence ID" value="MBZ4185945.1"/>
    <property type="molecule type" value="Genomic_DNA"/>
</dbReference>
<feature type="transmembrane region" description="Helical" evidence="2">
    <location>
        <begin position="30"/>
        <end position="53"/>
    </location>
</feature>
<keyword evidence="2" id="KW-1133">Transmembrane helix</keyword>
<evidence type="ECO:0000313" key="3">
    <source>
        <dbReference type="EMBL" id="MBZ4185945.1"/>
    </source>
</evidence>
<gene>
    <name evidence="3" type="ORF">K7B09_06330</name>
</gene>
<sequence length="318" mass="35322">MLANMRRRLQAWMRPRGPEALPVQLDRHRIYVLPTASGLFFALLLGTMLLGALNFNNNPALLLALLLAGTTLASLIAAHLQLSGLRIEAISAEPCSVGDNLQLRIALMASDTRVRRGLRLALDAAITHTRVDAHGCTALLHVPTRRRGLLALSRIELRTVQPLGLARAWGYVWPAQSVLVYPAAETQAPPLPFASGGQSQPQLARTGEDPHHLRSYRQGDPPRAVAWKASARRDTLLVREYELPRGGELTLDWQHTQGLPYEQRIRRLARWVDDAERAGQRYALHLPATPRIDFGHGAQHRHLCLRALALMPDEARHG</sequence>
<accession>A0ABS7TDK4</accession>
<name>A0ABS7TDK4_9GAMM</name>
<feature type="region of interest" description="Disordered" evidence="1">
    <location>
        <begin position="195"/>
        <end position="219"/>
    </location>
</feature>
<dbReference type="Proteomes" id="UP001430290">
    <property type="component" value="Unassembled WGS sequence"/>
</dbReference>
<keyword evidence="2" id="KW-0472">Membrane</keyword>
<comment type="caution">
    <text evidence="3">The sequence shown here is derived from an EMBL/GenBank/DDBJ whole genome shotgun (WGS) entry which is preliminary data.</text>
</comment>
<evidence type="ECO:0000313" key="4">
    <source>
        <dbReference type="Proteomes" id="UP001430290"/>
    </source>
</evidence>